<evidence type="ECO:0000256" key="4">
    <source>
        <dbReference type="ARBA" id="ARBA00022475"/>
    </source>
</evidence>
<comment type="similarity">
    <text evidence="3">Belongs to the type-B carboxylesterase/lipase family.</text>
</comment>
<evidence type="ECO:0000256" key="5">
    <source>
        <dbReference type="ARBA" id="ARBA00022487"/>
    </source>
</evidence>
<accession>A0A401S3D1</accession>
<dbReference type="InterPro" id="IPR029058">
    <property type="entry name" value="AB_hydrolase_fold"/>
</dbReference>
<evidence type="ECO:0000256" key="11">
    <source>
        <dbReference type="ARBA" id="ARBA00023288"/>
    </source>
</evidence>
<evidence type="ECO:0000259" key="15">
    <source>
        <dbReference type="Pfam" id="PF00135"/>
    </source>
</evidence>
<gene>
    <name evidence="16" type="ORF">chiPu_0003272</name>
</gene>
<evidence type="ECO:0000256" key="3">
    <source>
        <dbReference type="ARBA" id="ARBA00005964"/>
    </source>
</evidence>
<dbReference type="Pfam" id="PF00135">
    <property type="entry name" value="COesterase"/>
    <property type="match status" value="3"/>
</dbReference>
<evidence type="ECO:0000256" key="2">
    <source>
        <dbReference type="ARBA" id="ARBA00004609"/>
    </source>
</evidence>
<dbReference type="Proteomes" id="UP000287033">
    <property type="component" value="Unassembled WGS sequence"/>
</dbReference>
<dbReference type="InterPro" id="IPR002018">
    <property type="entry name" value="CarbesteraseB"/>
</dbReference>
<comment type="subunit">
    <text evidence="13">Isoform H form is a homodimer; the asymmetric form is a disulfide-bonded oligomer composed of a collagenic subunit (Q) and a variable number of T catalytic subunits.</text>
</comment>
<dbReference type="Gene3D" id="3.40.50.1820">
    <property type="entry name" value="alpha/beta hydrolase"/>
    <property type="match status" value="4"/>
</dbReference>
<keyword evidence="6" id="KW-0336">GPI-anchor</keyword>
<dbReference type="FunFam" id="3.40.50.1820:FF:000029">
    <property type="entry name" value="Acetylcholinesterase"/>
    <property type="match status" value="1"/>
</dbReference>
<keyword evidence="7 14" id="KW-0732">Signal</keyword>
<evidence type="ECO:0000256" key="8">
    <source>
        <dbReference type="ARBA" id="ARBA00022801"/>
    </source>
</evidence>
<evidence type="ECO:0000256" key="7">
    <source>
        <dbReference type="ARBA" id="ARBA00022729"/>
    </source>
</evidence>
<keyword evidence="17" id="KW-1185">Reference proteome</keyword>
<evidence type="ECO:0000256" key="12">
    <source>
        <dbReference type="ARBA" id="ARBA00057546"/>
    </source>
</evidence>
<dbReference type="InterPro" id="IPR019819">
    <property type="entry name" value="Carboxylesterase_B_CS"/>
</dbReference>
<dbReference type="OrthoDB" id="3200163at2759"/>
<dbReference type="SUPFAM" id="SSF53474">
    <property type="entry name" value="alpha/beta-Hydrolases"/>
    <property type="match status" value="3"/>
</dbReference>
<dbReference type="InterPro" id="IPR019826">
    <property type="entry name" value="Carboxylesterase_B_AS"/>
</dbReference>
<evidence type="ECO:0000256" key="6">
    <source>
        <dbReference type="ARBA" id="ARBA00022622"/>
    </source>
</evidence>
<dbReference type="STRING" id="137246.A0A401S3D1"/>
<evidence type="ECO:0000256" key="9">
    <source>
        <dbReference type="ARBA" id="ARBA00023136"/>
    </source>
</evidence>
<keyword evidence="4" id="KW-1003">Cell membrane</keyword>
<proteinExistence type="inferred from homology"/>
<keyword evidence="6" id="KW-0325">Glycoprotein</keyword>
<dbReference type="GO" id="GO:0005886">
    <property type="term" value="C:plasma membrane"/>
    <property type="evidence" value="ECO:0007669"/>
    <property type="project" value="UniProtKB-SubCell"/>
</dbReference>
<keyword evidence="10" id="KW-1015">Disulfide bond</keyword>
<dbReference type="EMBL" id="BEZZ01000069">
    <property type="protein sequence ID" value="GCC24869.1"/>
    <property type="molecule type" value="Genomic_DNA"/>
</dbReference>
<comment type="caution">
    <text evidence="16">The sequence shown here is derived from an EMBL/GenBank/DDBJ whole genome shotgun (WGS) entry which is preliminary data.</text>
</comment>
<dbReference type="PANTHER" id="PTHR43903">
    <property type="entry name" value="NEUROLIGIN"/>
    <property type="match status" value="1"/>
</dbReference>
<evidence type="ECO:0000256" key="1">
    <source>
        <dbReference type="ARBA" id="ARBA00004202"/>
    </source>
</evidence>
<keyword evidence="9" id="KW-0472">Membrane</keyword>
<organism evidence="16 17">
    <name type="scientific">Chiloscyllium punctatum</name>
    <name type="common">Brownbanded bambooshark</name>
    <name type="synonym">Hemiscyllium punctatum</name>
    <dbReference type="NCBI Taxonomy" id="137246"/>
    <lineage>
        <taxon>Eukaryota</taxon>
        <taxon>Metazoa</taxon>
        <taxon>Chordata</taxon>
        <taxon>Craniata</taxon>
        <taxon>Vertebrata</taxon>
        <taxon>Chondrichthyes</taxon>
        <taxon>Elasmobranchii</taxon>
        <taxon>Galeomorphii</taxon>
        <taxon>Galeoidea</taxon>
        <taxon>Orectolobiformes</taxon>
        <taxon>Hemiscylliidae</taxon>
        <taxon>Chiloscyllium</taxon>
    </lineage>
</organism>
<dbReference type="OMA" id="WAMTNAT"/>
<dbReference type="GO" id="GO:0052689">
    <property type="term" value="F:carboxylic ester hydrolase activity"/>
    <property type="evidence" value="ECO:0007669"/>
    <property type="project" value="UniProtKB-KW"/>
</dbReference>
<evidence type="ECO:0000313" key="16">
    <source>
        <dbReference type="EMBL" id="GCC24869.1"/>
    </source>
</evidence>
<name>A0A401S3D1_CHIPU</name>
<sequence length="1301" mass="144242">MNCEVLILLCSLYVSVASTDLIRRTDLGLVQGTLEQWDNRTVECYLGIPYAAPPVNLLRFQPPQPHPGWNDTLNATEFGPMCPQELLILGQVAGNEDCLKLNIYVPYKKINSSKLLIVMVWLHGGAFVLGSGNYKAHVLADFGQVIVVTINYRLGVFGFLSTGDSAAIGNSGLLDQHFAIAWIKTNIRNFGGNPEAIVIFGQSAGGASVGLQCLSPLNTGLFKRAILQSGVAIAPWAVRLDDPSIWAEKLASILFCPVNDSLRLIRCLQEKQTAELVKGAMKLHDFNFSFGPTVGGSFLPKPPQELSGNMSLVNRFTYMAGVNSHEGSLAWPQIKKIKMQADFVNFASSFLQLTADKVATVTDTILWEYKDWKDHNSSSFHLQKQALEVVGDAGFVAPLVMTSEFMAKATKGVYIYYFTRHPNASVSPEWIGAGHGDELVFVFGVPIMGGPLVGKEEQDLSQQIMSYWTNFAKTGNPNFPMNVPVTWPKYNKRTSQYLQLDINLSKLNIKKHLKPEIVTFWDQYIPSLMNIKECPNSKPPIGELRFQKPRPLNPWKGIKDARTYGNICMQDRVFVKDVHGDEDCLFLNIWIPNGVQEALRKKLAVMVWIHGGAFAIGTAQGIGLLNDTSYDGNELAHHGDVIVVSVNYRLAALGFLSTGDSNGRGNYGLWDQHMAIAWVKNNIASDFLPAEPEMLFENSRDIDYLLGCNNGDGHMFVATWFPGVNFPFGISAAKFRTAVEKGVGSLGEAAVESAIFEYTDWENPTQLSRRQGLSQLYTDFEFCSPAFSSAQKHMMISRSVSQTYAYQFSYPSKMPNAIWPEWIGALHTEELPFVFGRPFSKPKSYNEQERNLSQAMMMYWTNFARTGNPNHPQSVPVIWPEHSIEKHYIELNANLNQESVGSNLRAKQFAMWNELIAKMVTRNIDCLQDQIPPLNGTTPPVHPPIVTVQQGQVKGFNVQDFLGGFLQVFLKIPYASPPVGGLRFKPPEEPRPWNGILDATELGPACPQSLTELPDKINRTSEDCLYLNVYAPIGTGNSSRSLPVMVYFHHGSLQSGAAGVHDMKNLAAYGQVVMVEFNYRLGPLGFLSTLDVNAPGNFGFLDMTKALQWIKHNIQNFGGDPNSITLFGYGAGGLAVSYLLLSPLSRGLFHRAISSSGNALVTDFIGNPSSFDPLVVSQQLAEALDCPTDSNVKMVECLRTKPVESFLDVPMFTSKHGLKFLPVVDGVFLKELPQDSLLKGNYMKVPYIIGLTNDESGAQLVDFFGNDDGITTETYLKLVSDYANSHFRYVRILSFYCTFLL</sequence>
<feature type="domain" description="Carboxylesterase type B" evidence="15">
    <location>
        <begin position="535"/>
        <end position="685"/>
    </location>
</feature>
<dbReference type="PROSITE" id="PS00941">
    <property type="entry name" value="CARBOXYLESTERASE_B_2"/>
    <property type="match status" value="2"/>
</dbReference>
<keyword evidence="11" id="KW-0449">Lipoprotein</keyword>
<comment type="subcellular location">
    <subcellularLocation>
        <location evidence="2">Cell membrane</location>
        <topology evidence="2">Lipid-anchor</topology>
        <topology evidence="2">GPI-anchor</topology>
    </subcellularLocation>
    <subcellularLocation>
        <location evidence="1">Cell membrane</location>
        <topology evidence="1">Peripheral membrane protein</topology>
    </subcellularLocation>
</comment>
<feature type="signal peptide" evidence="14">
    <location>
        <begin position="1"/>
        <end position="18"/>
    </location>
</feature>
<evidence type="ECO:0000256" key="10">
    <source>
        <dbReference type="ARBA" id="ARBA00023157"/>
    </source>
</evidence>
<evidence type="ECO:0000256" key="13">
    <source>
        <dbReference type="ARBA" id="ARBA00062521"/>
    </source>
</evidence>
<reference evidence="16 17" key="1">
    <citation type="journal article" date="2018" name="Nat. Ecol. Evol.">
        <title>Shark genomes provide insights into elasmobranch evolution and the origin of vertebrates.</title>
        <authorList>
            <person name="Hara Y"/>
            <person name="Yamaguchi K"/>
            <person name="Onimaru K"/>
            <person name="Kadota M"/>
            <person name="Koyanagi M"/>
            <person name="Keeley SD"/>
            <person name="Tatsumi K"/>
            <person name="Tanaka K"/>
            <person name="Motone F"/>
            <person name="Kageyama Y"/>
            <person name="Nozu R"/>
            <person name="Adachi N"/>
            <person name="Nishimura O"/>
            <person name="Nakagawa R"/>
            <person name="Tanegashima C"/>
            <person name="Kiyatake I"/>
            <person name="Matsumoto R"/>
            <person name="Murakumo K"/>
            <person name="Nishida K"/>
            <person name="Terakita A"/>
            <person name="Kuratani S"/>
            <person name="Sato K"/>
            <person name="Hyodo S Kuraku.S."/>
        </authorList>
    </citation>
    <scope>NUCLEOTIDE SEQUENCE [LARGE SCALE GENOMIC DNA]</scope>
</reference>
<feature type="chain" id="PRO_5019531823" description="Carboxylesterase type B domain-containing protein" evidence="14">
    <location>
        <begin position="19"/>
        <end position="1301"/>
    </location>
</feature>
<evidence type="ECO:0000313" key="17">
    <source>
        <dbReference type="Proteomes" id="UP000287033"/>
    </source>
</evidence>
<dbReference type="GO" id="GO:0098552">
    <property type="term" value="C:side of membrane"/>
    <property type="evidence" value="ECO:0007669"/>
    <property type="project" value="UniProtKB-KW"/>
</dbReference>
<protein>
    <recommendedName>
        <fullName evidence="15">Carboxylesterase type B domain-containing protein</fullName>
    </recommendedName>
</protein>
<evidence type="ECO:0000256" key="14">
    <source>
        <dbReference type="SAM" id="SignalP"/>
    </source>
</evidence>
<feature type="domain" description="Carboxylesterase type B" evidence="15">
    <location>
        <begin position="943"/>
        <end position="1270"/>
    </location>
</feature>
<keyword evidence="8" id="KW-0378">Hydrolase</keyword>
<feature type="domain" description="Carboxylesterase type B" evidence="15">
    <location>
        <begin position="22"/>
        <end position="521"/>
    </location>
</feature>
<dbReference type="PROSITE" id="PS00122">
    <property type="entry name" value="CARBOXYLESTERASE_B_1"/>
    <property type="match status" value="1"/>
</dbReference>
<dbReference type="InterPro" id="IPR051093">
    <property type="entry name" value="Neuroligin/BSAL"/>
</dbReference>
<keyword evidence="5" id="KW-0719">Serine esterase</keyword>
<comment type="function">
    <text evidence="12">Terminates signal transduction at the neuromuscular junction by rapid hydrolysis of the acetylcholine released into the synaptic cleft. May be involved in cell-cell interactions.</text>
</comment>